<evidence type="ECO:0000256" key="6">
    <source>
        <dbReference type="SAM" id="Phobius"/>
    </source>
</evidence>
<reference evidence="7 8" key="1">
    <citation type="submission" date="2018-01" db="EMBL/GenBank/DDBJ databases">
        <title>Genomic Encyclopedia of Archaeal and Bacterial Type Strains, Phase II (KMG-II): from individual species to whole genera.</title>
        <authorList>
            <person name="Goeker M."/>
        </authorList>
    </citation>
    <scope>NUCLEOTIDE SEQUENCE [LARGE SCALE GENOMIC DNA]</scope>
    <source>
        <strain evidence="7 8">DSM 12048</strain>
    </source>
</reference>
<sequence length="198" mass="20927">MPAQMLPALFALAVATLFTPGPNNAMLAASGANFGLRRTLPHLVGVAAGFPLMMLVVGLTLAGLFQTSVLLREGLRWGGAALLLWIAWKIATSGGLGSGQGPARPMRLVEALGFQWINPKAWSMAVAATSQFVLPQAPVLSAVTVAVVFLGLGFCSATVWTLAGQAIARWLTSERRLRAFNIVMALLIVLSVVEILRH</sequence>
<name>A0A2S5JN18_9RHOB</name>
<dbReference type="OrthoDB" id="9812084at2"/>
<dbReference type="GO" id="GO:0015171">
    <property type="term" value="F:amino acid transmembrane transporter activity"/>
    <property type="evidence" value="ECO:0007669"/>
    <property type="project" value="TreeGrafter"/>
</dbReference>
<accession>A0A2S5JN18</accession>
<keyword evidence="2" id="KW-1003">Cell membrane</keyword>
<feature type="transmembrane region" description="Helical" evidence="6">
    <location>
        <begin position="77"/>
        <end position="96"/>
    </location>
</feature>
<keyword evidence="8" id="KW-1185">Reference proteome</keyword>
<protein>
    <submittedName>
        <fullName evidence="7">Threonine/homoserine/homoserine lactone efflux protein</fullName>
    </submittedName>
</protein>
<keyword evidence="5 6" id="KW-0472">Membrane</keyword>
<dbReference type="GO" id="GO:0033228">
    <property type="term" value="P:cysteine export across plasma membrane"/>
    <property type="evidence" value="ECO:0007669"/>
    <property type="project" value="TreeGrafter"/>
</dbReference>
<evidence type="ECO:0000313" key="8">
    <source>
        <dbReference type="Proteomes" id="UP000239736"/>
    </source>
</evidence>
<dbReference type="AlphaFoldDB" id="A0A2S5JN18"/>
<keyword evidence="3 6" id="KW-0812">Transmembrane</keyword>
<dbReference type="GO" id="GO:0005886">
    <property type="term" value="C:plasma membrane"/>
    <property type="evidence" value="ECO:0007669"/>
    <property type="project" value="UniProtKB-SubCell"/>
</dbReference>
<dbReference type="RefSeq" id="WP_104069159.1">
    <property type="nucleotide sequence ID" value="NZ_PRDS01000001.1"/>
</dbReference>
<evidence type="ECO:0000256" key="4">
    <source>
        <dbReference type="ARBA" id="ARBA00022989"/>
    </source>
</evidence>
<gene>
    <name evidence="7" type="ORF">LV82_00574</name>
</gene>
<dbReference type="PANTHER" id="PTHR30086">
    <property type="entry name" value="ARGININE EXPORTER PROTEIN ARGO"/>
    <property type="match status" value="1"/>
</dbReference>
<keyword evidence="4 6" id="KW-1133">Transmembrane helix</keyword>
<evidence type="ECO:0000313" key="7">
    <source>
        <dbReference type="EMBL" id="PPB82635.1"/>
    </source>
</evidence>
<dbReference type="Pfam" id="PF01810">
    <property type="entry name" value="LysE"/>
    <property type="match status" value="1"/>
</dbReference>
<dbReference type="Proteomes" id="UP000239736">
    <property type="component" value="Unassembled WGS sequence"/>
</dbReference>
<organism evidence="7 8">
    <name type="scientific">Albidovulum inexpectatum</name>
    <dbReference type="NCBI Taxonomy" id="196587"/>
    <lineage>
        <taxon>Bacteria</taxon>
        <taxon>Pseudomonadati</taxon>
        <taxon>Pseudomonadota</taxon>
        <taxon>Alphaproteobacteria</taxon>
        <taxon>Rhodobacterales</taxon>
        <taxon>Paracoccaceae</taxon>
        <taxon>Albidovulum</taxon>
    </lineage>
</organism>
<evidence type="ECO:0000256" key="5">
    <source>
        <dbReference type="ARBA" id="ARBA00023136"/>
    </source>
</evidence>
<dbReference type="PANTHER" id="PTHR30086:SF20">
    <property type="entry name" value="ARGININE EXPORTER PROTEIN ARGO-RELATED"/>
    <property type="match status" value="1"/>
</dbReference>
<feature type="transmembrane region" description="Helical" evidence="6">
    <location>
        <begin position="43"/>
        <end position="65"/>
    </location>
</feature>
<proteinExistence type="predicted"/>
<feature type="transmembrane region" description="Helical" evidence="6">
    <location>
        <begin position="139"/>
        <end position="167"/>
    </location>
</feature>
<dbReference type="InterPro" id="IPR001123">
    <property type="entry name" value="LeuE-type"/>
</dbReference>
<evidence type="ECO:0000256" key="3">
    <source>
        <dbReference type="ARBA" id="ARBA00022692"/>
    </source>
</evidence>
<feature type="transmembrane region" description="Helical" evidence="6">
    <location>
        <begin position="179"/>
        <end position="196"/>
    </location>
</feature>
<dbReference type="EMBL" id="PRDS01000001">
    <property type="protein sequence ID" value="PPB82635.1"/>
    <property type="molecule type" value="Genomic_DNA"/>
</dbReference>
<evidence type="ECO:0000256" key="2">
    <source>
        <dbReference type="ARBA" id="ARBA00022475"/>
    </source>
</evidence>
<comment type="subcellular location">
    <subcellularLocation>
        <location evidence="1">Cell membrane</location>
        <topology evidence="1">Multi-pass membrane protein</topology>
    </subcellularLocation>
</comment>
<evidence type="ECO:0000256" key="1">
    <source>
        <dbReference type="ARBA" id="ARBA00004651"/>
    </source>
</evidence>
<comment type="caution">
    <text evidence="7">The sequence shown here is derived from an EMBL/GenBank/DDBJ whole genome shotgun (WGS) entry which is preliminary data.</text>
</comment>